<accession>A0A2N9HIQ4</accession>
<gene>
    <name evidence="1" type="ORF">FSB_LOCUS39381</name>
</gene>
<organism evidence="1">
    <name type="scientific">Fagus sylvatica</name>
    <name type="common">Beechnut</name>
    <dbReference type="NCBI Taxonomy" id="28930"/>
    <lineage>
        <taxon>Eukaryota</taxon>
        <taxon>Viridiplantae</taxon>
        <taxon>Streptophyta</taxon>
        <taxon>Embryophyta</taxon>
        <taxon>Tracheophyta</taxon>
        <taxon>Spermatophyta</taxon>
        <taxon>Magnoliopsida</taxon>
        <taxon>eudicotyledons</taxon>
        <taxon>Gunneridae</taxon>
        <taxon>Pentapetalae</taxon>
        <taxon>rosids</taxon>
        <taxon>fabids</taxon>
        <taxon>Fagales</taxon>
        <taxon>Fagaceae</taxon>
        <taxon>Fagus</taxon>
    </lineage>
</organism>
<protein>
    <submittedName>
        <fullName evidence="1">Uncharacterized protein</fullName>
    </submittedName>
</protein>
<sequence length="344" mass="37919">MAPGSRGVGAVFVHSSDAKIPVKRGMLIGEPRVPRRSRSHYLSNAPGLADQLVASRKDSAREGGSCAAYFCKVPDSRESELGLREIWPREQRSTGVFLVRLRAVFRSGFRLTPINSWRSESSTSCMDVSSFQCARARRSTCCESGRLCAQAWQRRWRNPGTFSKTLFCRPVFTRVVDVAPDVGFPTILVSSESLRYLLFNGTGLAQRRAWELLMIRKLHVVAEVNLLPKGLGSWTKLQRVGENLCANVASQIGCFVNNTYQNLAKGGQFDPVFGLVNGLVKPWSNLVNLGQTWSNLVKALQTLGNVSRTTFQGFLGTVGPSRVGKRLGQTSVKLRSTLVKLGQP</sequence>
<proteinExistence type="predicted"/>
<reference evidence="1" key="1">
    <citation type="submission" date="2018-02" db="EMBL/GenBank/DDBJ databases">
        <authorList>
            <person name="Cohen D.B."/>
            <person name="Kent A.D."/>
        </authorList>
    </citation>
    <scope>NUCLEOTIDE SEQUENCE</scope>
</reference>
<dbReference type="AlphaFoldDB" id="A0A2N9HIQ4"/>
<evidence type="ECO:0000313" key="1">
    <source>
        <dbReference type="EMBL" id="SPD11499.1"/>
    </source>
</evidence>
<dbReference type="EMBL" id="OIVN01003470">
    <property type="protein sequence ID" value="SPD11499.1"/>
    <property type="molecule type" value="Genomic_DNA"/>
</dbReference>
<name>A0A2N9HIQ4_FAGSY</name>